<accession>A0A9J6ZAR8</accession>
<dbReference type="Pfam" id="PF11877">
    <property type="entry name" value="DUF3397"/>
    <property type="match status" value="1"/>
</dbReference>
<dbReference type="InterPro" id="IPR024515">
    <property type="entry name" value="DUF3397"/>
</dbReference>
<organism evidence="2 3">
    <name type="scientific">Candidatus Pristimantibacillus lignocellulolyticus</name>
    <dbReference type="NCBI Taxonomy" id="2994561"/>
    <lineage>
        <taxon>Bacteria</taxon>
        <taxon>Bacillati</taxon>
        <taxon>Bacillota</taxon>
        <taxon>Bacilli</taxon>
        <taxon>Bacillales</taxon>
        <taxon>Paenibacillaceae</taxon>
        <taxon>Candidatus Pristimantibacillus</taxon>
    </lineage>
</organism>
<dbReference type="Proteomes" id="UP001056756">
    <property type="component" value="Chromosome"/>
</dbReference>
<dbReference type="KEGG" id="plig:NAG76_15165"/>
<evidence type="ECO:0000256" key="1">
    <source>
        <dbReference type="SAM" id="Phobius"/>
    </source>
</evidence>
<feature type="transmembrane region" description="Helical" evidence="1">
    <location>
        <begin position="67"/>
        <end position="86"/>
    </location>
</feature>
<protein>
    <submittedName>
        <fullName evidence="2">DUF3397 domain-containing protein</fullName>
    </submittedName>
</protein>
<feature type="transmembrane region" description="Helical" evidence="1">
    <location>
        <begin position="40"/>
        <end position="61"/>
    </location>
</feature>
<name>A0A9J6ZAR8_9BACL</name>
<sequence length="129" mass="14647">MWDIIRSIFSGIAIIPIFPFIITYLGYGAFVKDRKKAIRLAMDVSTLFLIPCVAALFNKLFNSESSIYGILLVMIIGGGLLGNLHYRKDGIIPWKKILRVVWRITFFATAFLYIILIIVMLLQLAFTVS</sequence>
<keyword evidence="1" id="KW-0812">Transmembrane</keyword>
<keyword evidence="1" id="KW-0472">Membrane</keyword>
<reference evidence="2" key="1">
    <citation type="submission" date="2022-05" db="EMBL/GenBank/DDBJ databases">
        <title>Novel bacterial taxa in a minimal lignocellulolytic consortium and its capacity to transform plastics disclosed by genome-resolved metagenomics.</title>
        <authorList>
            <person name="Rodriguez C.A.D."/>
            <person name="Diaz-Garcia L."/>
            <person name="Herrera K."/>
            <person name="Tarazona N.A."/>
            <person name="Sproer C."/>
            <person name="Overmann J."/>
            <person name="Jimenez D.J."/>
        </authorList>
    </citation>
    <scope>NUCLEOTIDE SEQUENCE</scope>
    <source>
        <strain evidence="2">MAG5</strain>
    </source>
</reference>
<dbReference type="EMBL" id="CP097899">
    <property type="protein sequence ID" value="URN93170.1"/>
    <property type="molecule type" value="Genomic_DNA"/>
</dbReference>
<feature type="transmembrane region" description="Helical" evidence="1">
    <location>
        <begin position="106"/>
        <end position="126"/>
    </location>
</feature>
<dbReference type="AlphaFoldDB" id="A0A9J6ZAR8"/>
<gene>
    <name evidence="2" type="ORF">NAG76_15165</name>
</gene>
<proteinExistence type="predicted"/>
<evidence type="ECO:0000313" key="2">
    <source>
        <dbReference type="EMBL" id="URN93170.1"/>
    </source>
</evidence>
<feature type="transmembrane region" description="Helical" evidence="1">
    <location>
        <begin position="6"/>
        <end position="28"/>
    </location>
</feature>
<keyword evidence="1" id="KW-1133">Transmembrane helix</keyword>
<evidence type="ECO:0000313" key="3">
    <source>
        <dbReference type="Proteomes" id="UP001056756"/>
    </source>
</evidence>